<accession>A0A6N9Q6W4</accession>
<dbReference type="AlphaFoldDB" id="A0A6N9Q6W4"/>
<dbReference type="EMBL" id="SIJB01000033">
    <property type="protein sequence ID" value="NBI30596.1"/>
    <property type="molecule type" value="Genomic_DNA"/>
</dbReference>
<dbReference type="RefSeq" id="WP_160647408.1">
    <property type="nucleotide sequence ID" value="NZ_SIJB01000033.1"/>
</dbReference>
<organism evidence="1 2">
    <name type="scientific">Chengkuizengella marina</name>
    <dbReference type="NCBI Taxonomy" id="2507566"/>
    <lineage>
        <taxon>Bacteria</taxon>
        <taxon>Bacillati</taxon>
        <taxon>Bacillota</taxon>
        <taxon>Bacilli</taxon>
        <taxon>Bacillales</taxon>
        <taxon>Paenibacillaceae</taxon>
        <taxon>Chengkuizengella</taxon>
    </lineage>
</organism>
<reference evidence="1 2" key="1">
    <citation type="submission" date="2019-01" db="EMBL/GenBank/DDBJ databases">
        <title>Chengkuizengella sp. nov., isolated from deep-sea sediment of East Pacific Ocean.</title>
        <authorList>
            <person name="Yang J."/>
            <person name="Lai Q."/>
            <person name="Shao Z."/>
        </authorList>
    </citation>
    <scope>NUCLEOTIDE SEQUENCE [LARGE SCALE GENOMIC DNA]</scope>
    <source>
        <strain evidence="1 2">YPA3-1-1</strain>
    </source>
</reference>
<dbReference type="OrthoDB" id="2657395at2"/>
<keyword evidence="2" id="KW-1185">Reference proteome</keyword>
<evidence type="ECO:0000313" key="1">
    <source>
        <dbReference type="EMBL" id="NBI30596.1"/>
    </source>
</evidence>
<dbReference type="Proteomes" id="UP000448943">
    <property type="component" value="Unassembled WGS sequence"/>
</dbReference>
<proteinExistence type="predicted"/>
<comment type="caution">
    <text evidence="1">The sequence shown here is derived from an EMBL/GenBank/DDBJ whole genome shotgun (WGS) entry which is preliminary data.</text>
</comment>
<name>A0A6N9Q6W4_9BACL</name>
<evidence type="ECO:0000313" key="2">
    <source>
        <dbReference type="Proteomes" id="UP000448943"/>
    </source>
</evidence>
<sequence length="218" mass="24865">MNRILLFIIFGLILFGALYSIGNLFDNDSQVFETNPVSSSSGTVSEAETNTNNTLPWDYRVEEGTVGDLIGGDMTVLPDNLLLPNDENYATGDKIWTLQYMNAQMDVLENGSNQVHLSSWKGIKSYKSLETAEKDLMELKVQIKTEVDLVGVYKTEFEGEYRYFAILTLPTGHDIKQPIDEERYNSLKEKKTVEVYLEEIHSYTNYDLAMAKFRGWVE</sequence>
<gene>
    <name evidence="1" type="ORF">ERL59_16725</name>
</gene>
<protein>
    <submittedName>
        <fullName evidence="1">Signal peptide protein</fullName>
    </submittedName>
</protein>